<dbReference type="InterPro" id="IPR005648">
    <property type="entry name" value="FlgD"/>
</dbReference>
<keyword evidence="9" id="KW-0966">Cell projection</keyword>
<gene>
    <name evidence="9" type="ORF">ACFOW7_00135</name>
</gene>
<proteinExistence type="inferred from homology"/>
<comment type="similarity">
    <text evidence="1 5">Belongs to the FlgD family.</text>
</comment>
<accession>A0ABV8ML30</accession>
<evidence type="ECO:0000256" key="1">
    <source>
        <dbReference type="ARBA" id="ARBA00010577"/>
    </source>
</evidence>
<keyword evidence="10" id="KW-1185">Reference proteome</keyword>
<evidence type="ECO:0000313" key="9">
    <source>
        <dbReference type="EMBL" id="MFC4157751.1"/>
    </source>
</evidence>
<dbReference type="InterPro" id="IPR025965">
    <property type="entry name" value="FlgD/Vpr_Ig-like"/>
</dbReference>
<sequence length="227" mass="23749">MLAVNSSTNAPNPYASLNGKTTDKTEMEQTQDRFLKLLVKQLQSQDPMNPMDSAQSTAQMAQINTVTGIEKLNQTMTTMMSTFQAGLSVQAASMAAGLVGREVIAPGDKTTVKDGTTLAEVGVKDGVSNVEVTVYSESGTKVGVVKLGNVKPGRQAIDLNGIAGEGQKLPDGNYRLVAAGVDKDGKQVQLDTFTKTKVVSVGVSGTGINLNLPGNRSVSLGDVTQIM</sequence>
<evidence type="ECO:0000256" key="5">
    <source>
        <dbReference type="RuleBase" id="RU362076"/>
    </source>
</evidence>
<dbReference type="Pfam" id="PF03963">
    <property type="entry name" value="FlgD"/>
    <property type="match status" value="1"/>
</dbReference>
<keyword evidence="9" id="KW-0282">Flagellum</keyword>
<dbReference type="Gene3D" id="2.60.40.4070">
    <property type="match status" value="1"/>
</dbReference>
<feature type="domain" description="FlgD/Vpr Ig-like" evidence="7">
    <location>
        <begin position="108"/>
        <end position="181"/>
    </location>
</feature>
<dbReference type="Proteomes" id="UP001595791">
    <property type="component" value="Unassembled WGS sequence"/>
</dbReference>
<dbReference type="Gene3D" id="2.30.30.910">
    <property type="match status" value="1"/>
</dbReference>
<comment type="function">
    <text evidence="4 5">Required for flagellar hook formation. May act as a scaffolding protein.</text>
</comment>
<evidence type="ECO:0000256" key="3">
    <source>
        <dbReference type="ARBA" id="ARBA00022795"/>
    </source>
</evidence>
<protein>
    <recommendedName>
        <fullName evidence="2 5">Basal-body rod modification protein FlgD</fullName>
    </recommendedName>
</protein>
<reference evidence="10" key="1">
    <citation type="journal article" date="2019" name="Int. J. Syst. Evol. Microbiol.">
        <title>The Global Catalogue of Microorganisms (GCM) 10K type strain sequencing project: providing services to taxonomists for standard genome sequencing and annotation.</title>
        <authorList>
            <consortium name="The Broad Institute Genomics Platform"/>
            <consortium name="The Broad Institute Genome Sequencing Center for Infectious Disease"/>
            <person name="Wu L."/>
            <person name="Ma J."/>
        </authorList>
    </citation>
    <scope>NUCLEOTIDE SEQUENCE [LARGE SCALE GENOMIC DNA]</scope>
    <source>
        <strain evidence="10">LMG 29894</strain>
    </source>
</reference>
<feature type="region of interest" description="Disordered" evidence="6">
    <location>
        <begin position="1"/>
        <end position="28"/>
    </location>
</feature>
<dbReference type="InterPro" id="IPR025963">
    <property type="entry name" value="FLgD_Tudor"/>
</dbReference>
<organism evidence="9 10">
    <name type="scientific">Chitinimonas lacunae</name>
    <dbReference type="NCBI Taxonomy" id="1963018"/>
    <lineage>
        <taxon>Bacteria</taxon>
        <taxon>Pseudomonadati</taxon>
        <taxon>Pseudomonadota</taxon>
        <taxon>Betaproteobacteria</taxon>
        <taxon>Neisseriales</taxon>
        <taxon>Chitinibacteraceae</taxon>
        <taxon>Chitinimonas</taxon>
    </lineage>
</organism>
<evidence type="ECO:0000259" key="8">
    <source>
        <dbReference type="Pfam" id="PF13861"/>
    </source>
</evidence>
<name>A0ABV8ML30_9NEIS</name>
<comment type="caution">
    <text evidence="9">The sequence shown here is derived from an EMBL/GenBank/DDBJ whole genome shotgun (WGS) entry which is preliminary data.</text>
</comment>
<keyword evidence="9" id="KW-0969">Cilium</keyword>
<evidence type="ECO:0000256" key="2">
    <source>
        <dbReference type="ARBA" id="ARBA00016013"/>
    </source>
</evidence>
<evidence type="ECO:0000259" key="7">
    <source>
        <dbReference type="Pfam" id="PF13860"/>
    </source>
</evidence>
<dbReference type="EMBL" id="JBHSBU010000001">
    <property type="protein sequence ID" value="MFC4157751.1"/>
    <property type="molecule type" value="Genomic_DNA"/>
</dbReference>
<evidence type="ECO:0000256" key="4">
    <source>
        <dbReference type="ARBA" id="ARBA00024746"/>
    </source>
</evidence>
<dbReference type="Pfam" id="PF13861">
    <property type="entry name" value="FLgD_tudor"/>
    <property type="match status" value="1"/>
</dbReference>
<evidence type="ECO:0000256" key="6">
    <source>
        <dbReference type="SAM" id="MobiDB-lite"/>
    </source>
</evidence>
<dbReference type="Pfam" id="PF13860">
    <property type="entry name" value="FlgD_ig"/>
    <property type="match status" value="1"/>
</dbReference>
<keyword evidence="3 5" id="KW-1005">Bacterial flagellum biogenesis</keyword>
<dbReference type="RefSeq" id="WP_378159716.1">
    <property type="nucleotide sequence ID" value="NZ_JBHSBU010000001.1"/>
</dbReference>
<feature type="compositionally biased region" description="Polar residues" evidence="6">
    <location>
        <begin position="1"/>
        <end position="11"/>
    </location>
</feature>
<feature type="domain" description="FlgD Tudor-like" evidence="8">
    <location>
        <begin position="92"/>
        <end position="224"/>
    </location>
</feature>
<evidence type="ECO:0000313" key="10">
    <source>
        <dbReference type="Proteomes" id="UP001595791"/>
    </source>
</evidence>